<reference evidence="2 3" key="1">
    <citation type="journal article" date="2017" name="Arch. Microbiol.">
        <title>Mariprofundus micogutta sp. nov., a novel iron-oxidizing zetaproteobacterium isolated from a deep-sea hydrothermal field at the Bayonnaise knoll of the Izu-Ogasawara arc, and a description of Mariprofundales ord. nov. and Zetaproteobacteria classis nov.</title>
        <authorList>
            <person name="Makita H."/>
            <person name="Tanaka E."/>
            <person name="Mitsunobu S."/>
            <person name="Miyazaki M."/>
            <person name="Nunoura T."/>
            <person name="Uematsu K."/>
            <person name="Takaki Y."/>
            <person name="Nishi S."/>
            <person name="Shimamura S."/>
            <person name="Takai K."/>
        </authorList>
    </citation>
    <scope>NUCLEOTIDE SEQUENCE [LARGE SCALE GENOMIC DNA]</scope>
    <source>
        <strain evidence="2 3">ET2</strain>
    </source>
</reference>
<dbReference type="EMBL" id="BDFD01000028">
    <property type="protein sequence ID" value="GAV21358.1"/>
    <property type="molecule type" value="Genomic_DNA"/>
</dbReference>
<dbReference type="Gene3D" id="1.25.40.10">
    <property type="entry name" value="Tetratricopeptide repeat domain"/>
    <property type="match status" value="1"/>
</dbReference>
<dbReference type="STRING" id="1921010.MMIC_P2342"/>
<keyword evidence="1" id="KW-0732">Signal</keyword>
<keyword evidence="3" id="KW-1185">Reference proteome</keyword>
<organism evidence="2 3">
    <name type="scientific">Mariprofundus micogutta</name>
    <dbReference type="NCBI Taxonomy" id="1921010"/>
    <lineage>
        <taxon>Bacteria</taxon>
        <taxon>Pseudomonadati</taxon>
        <taxon>Pseudomonadota</taxon>
        <taxon>Candidatius Mariprofundia</taxon>
        <taxon>Mariprofundales</taxon>
        <taxon>Mariprofundaceae</taxon>
        <taxon>Mariprofundus</taxon>
    </lineage>
</organism>
<feature type="chain" id="PRO_5011978814" evidence="1">
    <location>
        <begin position="29"/>
        <end position="225"/>
    </location>
</feature>
<dbReference type="Pfam" id="PF13181">
    <property type="entry name" value="TPR_8"/>
    <property type="match status" value="1"/>
</dbReference>
<name>A0A1L8CR24_9PROT</name>
<accession>A0A1L8CR24</accession>
<evidence type="ECO:0000256" key="1">
    <source>
        <dbReference type="SAM" id="SignalP"/>
    </source>
</evidence>
<dbReference type="InterPro" id="IPR011990">
    <property type="entry name" value="TPR-like_helical_dom_sf"/>
</dbReference>
<protein>
    <submittedName>
        <fullName evidence="2">Uncharacterized protein</fullName>
    </submittedName>
</protein>
<comment type="caution">
    <text evidence="2">The sequence shown here is derived from an EMBL/GenBank/DDBJ whole genome shotgun (WGS) entry which is preliminary data.</text>
</comment>
<proteinExistence type="predicted"/>
<dbReference type="SUPFAM" id="SSF48452">
    <property type="entry name" value="TPR-like"/>
    <property type="match status" value="1"/>
</dbReference>
<dbReference type="InterPro" id="IPR019734">
    <property type="entry name" value="TPR_rpt"/>
</dbReference>
<dbReference type="Proteomes" id="UP000231632">
    <property type="component" value="Unassembled WGS sequence"/>
</dbReference>
<evidence type="ECO:0000313" key="3">
    <source>
        <dbReference type="Proteomes" id="UP000231632"/>
    </source>
</evidence>
<sequence length="225" mass="24305">MELNMKRGFMAALIAVLMMFVPIGSASADEVADAVSALQTEWGVANYKTADGDKEAAFKALVDKAAALSAANSNRAEPKIWEAIIRAGYAGAMGGLSSMTNAMPQMEKGLELLLAAEKIDATAMNGSVYTTLGSFYYMTPGWPIGFGDTDKAKTYLDKAIEVAPEDMDANYFSGDFWMEEKKYKKAIPYLEKVVNLPDVEGRPVYSQGRKAEAAARLAIAKKKAK</sequence>
<dbReference type="AlphaFoldDB" id="A0A1L8CR24"/>
<evidence type="ECO:0000313" key="2">
    <source>
        <dbReference type="EMBL" id="GAV21358.1"/>
    </source>
</evidence>
<gene>
    <name evidence="2" type="ORF">MMIC_P2342</name>
</gene>
<feature type="signal peptide" evidence="1">
    <location>
        <begin position="1"/>
        <end position="28"/>
    </location>
</feature>